<dbReference type="Proteomes" id="UP000805193">
    <property type="component" value="Unassembled WGS sequence"/>
</dbReference>
<gene>
    <name evidence="1" type="ORF">HPB47_008305</name>
</gene>
<organism evidence="1 2">
    <name type="scientific">Ixodes persulcatus</name>
    <name type="common">Taiga tick</name>
    <dbReference type="NCBI Taxonomy" id="34615"/>
    <lineage>
        <taxon>Eukaryota</taxon>
        <taxon>Metazoa</taxon>
        <taxon>Ecdysozoa</taxon>
        <taxon>Arthropoda</taxon>
        <taxon>Chelicerata</taxon>
        <taxon>Arachnida</taxon>
        <taxon>Acari</taxon>
        <taxon>Parasitiformes</taxon>
        <taxon>Ixodida</taxon>
        <taxon>Ixodoidea</taxon>
        <taxon>Ixodidae</taxon>
        <taxon>Ixodinae</taxon>
        <taxon>Ixodes</taxon>
    </lineage>
</organism>
<evidence type="ECO:0000313" key="2">
    <source>
        <dbReference type="Proteomes" id="UP000805193"/>
    </source>
</evidence>
<proteinExistence type="predicted"/>
<name>A0AC60P5X6_IXOPE</name>
<sequence length="128" mass="13455">MTSSDGNRGTAFDDVANTPVGDAAPLFSPERYEGASSNLIPRLRLRTGLCRARQKRTTPLHSGAAAASIPRRSLAPGPDDNHNDPDCIFFRLEAASPPPPSVTGFDPPPIAAALGQKPREGDDPGPQT</sequence>
<reference evidence="1 2" key="1">
    <citation type="journal article" date="2020" name="Cell">
        <title>Large-Scale Comparative Analyses of Tick Genomes Elucidate Their Genetic Diversity and Vector Capacities.</title>
        <authorList>
            <consortium name="Tick Genome and Microbiome Consortium (TIGMIC)"/>
            <person name="Jia N."/>
            <person name="Wang J."/>
            <person name="Shi W."/>
            <person name="Du L."/>
            <person name="Sun Y."/>
            <person name="Zhan W."/>
            <person name="Jiang J.F."/>
            <person name="Wang Q."/>
            <person name="Zhang B."/>
            <person name="Ji P."/>
            <person name="Bell-Sakyi L."/>
            <person name="Cui X.M."/>
            <person name="Yuan T.T."/>
            <person name="Jiang B.G."/>
            <person name="Yang W.F."/>
            <person name="Lam T.T."/>
            <person name="Chang Q.C."/>
            <person name="Ding S.J."/>
            <person name="Wang X.J."/>
            <person name="Zhu J.G."/>
            <person name="Ruan X.D."/>
            <person name="Zhao L."/>
            <person name="Wei J.T."/>
            <person name="Ye R.Z."/>
            <person name="Que T.C."/>
            <person name="Du C.H."/>
            <person name="Zhou Y.H."/>
            <person name="Cheng J.X."/>
            <person name="Dai P.F."/>
            <person name="Guo W.B."/>
            <person name="Han X.H."/>
            <person name="Huang E.J."/>
            <person name="Li L.F."/>
            <person name="Wei W."/>
            <person name="Gao Y.C."/>
            <person name="Liu J.Z."/>
            <person name="Shao H.Z."/>
            <person name="Wang X."/>
            <person name="Wang C.C."/>
            <person name="Yang T.C."/>
            <person name="Huo Q.B."/>
            <person name="Li W."/>
            <person name="Chen H.Y."/>
            <person name="Chen S.E."/>
            <person name="Zhou L.G."/>
            <person name="Ni X.B."/>
            <person name="Tian J.H."/>
            <person name="Sheng Y."/>
            <person name="Liu T."/>
            <person name="Pan Y.S."/>
            <person name="Xia L.Y."/>
            <person name="Li J."/>
            <person name="Zhao F."/>
            <person name="Cao W.C."/>
        </authorList>
    </citation>
    <scope>NUCLEOTIDE SEQUENCE [LARGE SCALE GENOMIC DNA]</scope>
    <source>
        <strain evidence="1">Iper-2018</strain>
    </source>
</reference>
<protein>
    <submittedName>
        <fullName evidence="1">Uncharacterized protein</fullName>
    </submittedName>
</protein>
<evidence type="ECO:0000313" key="1">
    <source>
        <dbReference type="EMBL" id="KAG0414533.1"/>
    </source>
</evidence>
<keyword evidence="2" id="KW-1185">Reference proteome</keyword>
<comment type="caution">
    <text evidence="1">The sequence shown here is derived from an EMBL/GenBank/DDBJ whole genome shotgun (WGS) entry which is preliminary data.</text>
</comment>
<dbReference type="EMBL" id="JABSTQ010011170">
    <property type="protein sequence ID" value="KAG0414533.1"/>
    <property type="molecule type" value="Genomic_DNA"/>
</dbReference>
<accession>A0AC60P5X6</accession>